<evidence type="ECO:0000256" key="3">
    <source>
        <dbReference type="ARBA" id="ARBA00005005"/>
    </source>
</evidence>
<evidence type="ECO:0000313" key="17">
    <source>
        <dbReference type="EMBL" id="KAA6436570.1"/>
    </source>
</evidence>
<evidence type="ECO:0000256" key="6">
    <source>
        <dbReference type="ARBA" id="ARBA00022741"/>
    </source>
</evidence>
<evidence type="ECO:0000256" key="5">
    <source>
        <dbReference type="ARBA" id="ARBA00022598"/>
    </source>
</evidence>
<comment type="similarity">
    <text evidence="4">Belongs to the ATP-dependent AMP-binding enzyme family.</text>
</comment>
<dbReference type="Proteomes" id="UP000323994">
    <property type="component" value="Unassembled WGS sequence"/>
</dbReference>
<dbReference type="GO" id="GO:0004467">
    <property type="term" value="F:long-chain fatty acid-CoA ligase activity"/>
    <property type="evidence" value="ECO:0007669"/>
    <property type="project" value="UniProtKB-EC"/>
</dbReference>
<evidence type="ECO:0000259" key="15">
    <source>
        <dbReference type="Pfam" id="PF00501"/>
    </source>
</evidence>
<evidence type="ECO:0000256" key="2">
    <source>
        <dbReference type="ARBA" id="ARBA00004170"/>
    </source>
</evidence>
<dbReference type="PANTHER" id="PTHR43767">
    <property type="entry name" value="LONG-CHAIN-FATTY-ACID--COA LIGASE"/>
    <property type="match status" value="1"/>
</dbReference>
<keyword evidence="11" id="KW-0472">Membrane</keyword>
<protein>
    <recommendedName>
        <fullName evidence="13">Long-chain-fatty-acid--CoA ligase</fullName>
        <ecNumber evidence="12">6.2.1.3</ecNumber>
    </recommendedName>
    <alternativeName>
        <fullName evidence="14">Long-chain acyl-CoA synthetase</fullName>
    </alternativeName>
</protein>
<dbReference type="PROSITE" id="PS00455">
    <property type="entry name" value="AMP_BINDING"/>
    <property type="match status" value="1"/>
</dbReference>
<reference evidence="17 18" key="1">
    <citation type="submission" date="2019-05" db="EMBL/GenBank/DDBJ databases">
        <authorList>
            <person name="Qu J.-H."/>
        </authorList>
    </citation>
    <scope>NUCLEOTIDE SEQUENCE [LARGE SCALE GENOMIC DNA]</scope>
    <source>
        <strain evidence="17 18">NS28</strain>
    </source>
</reference>
<dbReference type="Pfam" id="PF13193">
    <property type="entry name" value="AMP-binding_C"/>
    <property type="match status" value="1"/>
</dbReference>
<dbReference type="OrthoDB" id="9778383at2"/>
<dbReference type="PANTHER" id="PTHR43767:SF8">
    <property type="entry name" value="LONG-CHAIN-FATTY-ACID--COA LIGASE"/>
    <property type="match status" value="1"/>
</dbReference>
<comment type="subcellular location">
    <subcellularLocation>
        <location evidence="2">Membrane</location>
        <topology evidence="2">Peripheral membrane protein</topology>
    </subcellularLocation>
</comment>
<evidence type="ECO:0000256" key="11">
    <source>
        <dbReference type="ARBA" id="ARBA00023136"/>
    </source>
</evidence>
<sequence>MMVEISKDTYPWLKNYPEGIPYEINPDAYSSLLEMMEISFKDNAEKPAYTNMGKSLSFGELDKLSKHFAAYLQSIGLRHGDKIAIQMPNLLQYPVAMMGGLRAGLTIVNTNPLYTPREMQHQFRDSGAKAIVILANFASNLERIVANTGIQHIIITEIGDMLGFPKKLIVNAAVKYVKKMVPKYSLKGAVTFTNALATGSGLTYKRPHVSGLDIAFIQYTGGTTGISKGAMLTHRNLIANVEGINEWLMSKMRKSEPSGQLTMVGALPLYHVFALTINSLCGIKWGALNILITNPKDIPAFIKELKKFRFHIFPGLNTLFNGLMNHPDFATIDFSDLKITIAGGMALQKVVAERWEKITGCVLVEGYGLSETSPVLSVNPLDGHHKNGTIGLPFPSTELRILREDETWASPGERGEICAKGPQIMLGYYNRPDETVKVIFEDRNGRWFKTGDIGIEDTDGFFKIVDRKKDMILVSGFNVYPNEIEDVVAQCPGVLEVACVGIPDERSGEMVKIYVVKKDPGLTEDKVKAFCRENLTGYKCPRKIEFRNELPKTNVGKILRRALREEEMAKVGK</sequence>
<dbReference type="Gene3D" id="3.40.50.12780">
    <property type="entry name" value="N-terminal domain of ligase-like"/>
    <property type="match status" value="1"/>
</dbReference>
<dbReference type="EMBL" id="VBSN01000066">
    <property type="protein sequence ID" value="KAA6436570.1"/>
    <property type="molecule type" value="Genomic_DNA"/>
</dbReference>
<keyword evidence="7" id="KW-0276">Fatty acid metabolism</keyword>
<evidence type="ECO:0000259" key="16">
    <source>
        <dbReference type="Pfam" id="PF13193"/>
    </source>
</evidence>
<evidence type="ECO:0000256" key="8">
    <source>
        <dbReference type="ARBA" id="ARBA00022840"/>
    </source>
</evidence>
<comment type="caution">
    <text evidence="17">The sequence shown here is derived from an EMBL/GenBank/DDBJ whole genome shotgun (WGS) entry which is preliminary data.</text>
</comment>
<dbReference type="InterPro" id="IPR050237">
    <property type="entry name" value="ATP-dep_AMP-bd_enzyme"/>
</dbReference>
<dbReference type="EC" id="6.2.1.3" evidence="12"/>
<dbReference type="InterPro" id="IPR042099">
    <property type="entry name" value="ANL_N_sf"/>
</dbReference>
<dbReference type="Gene3D" id="3.30.300.30">
    <property type="match status" value="1"/>
</dbReference>
<evidence type="ECO:0000256" key="10">
    <source>
        <dbReference type="ARBA" id="ARBA00023098"/>
    </source>
</evidence>
<dbReference type="InterPro" id="IPR045851">
    <property type="entry name" value="AMP-bd_C_sf"/>
</dbReference>
<evidence type="ECO:0000256" key="4">
    <source>
        <dbReference type="ARBA" id="ARBA00006432"/>
    </source>
</evidence>
<dbReference type="Pfam" id="PF00501">
    <property type="entry name" value="AMP-binding"/>
    <property type="match status" value="1"/>
</dbReference>
<dbReference type="AlphaFoldDB" id="A0A5M8QNG6"/>
<keyword evidence="10" id="KW-0443">Lipid metabolism</keyword>
<name>A0A5M8QNG6_9BACT</name>
<accession>A0A5M8QNG6</accession>
<evidence type="ECO:0000256" key="9">
    <source>
        <dbReference type="ARBA" id="ARBA00022842"/>
    </source>
</evidence>
<dbReference type="FunFam" id="3.30.300.30:FF:000006">
    <property type="entry name" value="Long-chain-fatty-acid--CoA ligase FadD"/>
    <property type="match status" value="1"/>
</dbReference>
<dbReference type="SUPFAM" id="SSF56801">
    <property type="entry name" value="Acetyl-CoA synthetase-like"/>
    <property type="match status" value="1"/>
</dbReference>
<evidence type="ECO:0000313" key="18">
    <source>
        <dbReference type="Proteomes" id="UP000323994"/>
    </source>
</evidence>
<feature type="domain" description="AMP-binding enzyme C-terminal" evidence="16">
    <location>
        <begin position="483"/>
        <end position="557"/>
    </location>
</feature>
<feature type="domain" description="AMP-dependent synthetase/ligase" evidence="15">
    <location>
        <begin position="41"/>
        <end position="429"/>
    </location>
</feature>
<keyword evidence="9" id="KW-0460">Magnesium</keyword>
<evidence type="ECO:0000256" key="12">
    <source>
        <dbReference type="ARBA" id="ARBA00026121"/>
    </source>
</evidence>
<organism evidence="17 18">
    <name type="scientific">Dyadobacter flavalbus</name>
    <dbReference type="NCBI Taxonomy" id="2579942"/>
    <lineage>
        <taxon>Bacteria</taxon>
        <taxon>Pseudomonadati</taxon>
        <taxon>Bacteroidota</taxon>
        <taxon>Cytophagia</taxon>
        <taxon>Cytophagales</taxon>
        <taxon>Spirosomataceae</taxon>
        <taxon>Dyadobacter</taxon>
    </lineage>
</organism>
<evidence type="ECO:0000256" key="13">
    <source>
        <dbReference type="ARBA" id="ARBA00039545"/>
    </source>
</evidence>
<evidence type="ECO:0000256" key="14">
    <source>
        <dbReference type="ARBA" id="ARBA00042773"/>
    </source>
</evidence>
<dbReference type="GO" id="GO:0005524">
    <property type="term" value="F:ATP binding"/>
    <property type="evidence" value="ECO:0007669"/>
    <property type="project" value="UniProtKB-KW"/>
</dbReference>
<evidence type="ECO:0000256" key="1">
    <source>
        <dbReference type="ARBA" id="ARBA00001946"/>
    </source>
</evidence>
<gene>
    <name evidence="17" type="ORF">FEM33_20690</name>
</gene>
<dbReference type="InterPro" id="IPR025110">
    <property type="entry name" value="AMP-bd_C"/>
</dbReference>
<keyword evidence="8" id="KW-0067">ATP-binding</keyword>
<dbReference type="FunFam" id="3.40.50.12780:FF:000003">
    <property type="entry name" value="Long-chain-fatty-acid--CoA ligase FadD"/>
    <property type="match status" value="1"/>
</dbReference>
<keyword evidence="5" id="KW-0436">Ligase</keyword>
<evidence type="ECO:0000256" key="7">
    <source>
        <dbReference type="ARBA" id="ARBA00022832"/>
    </source>
</evidence>
<dbReference type="InterPro" id="IPR000873">
    <property type="entry name" value="AMP-dep_synth/lig_dom"/>
</dbReference>
<comment type="cofactor">
    <cofactor evidence="1">
        <name>Mg(2+)</name>
        <dbReference type="ChEBI" id="CHEBI:18420"/>
    </cofactor>
</comment>
<dbReference type="InterPro" id="IPR020845">
    <property type="entry name" value="AMP-binding_CS"/>
</dbReference>
<dbReference type="GO" id="GO:0016020">
    <property type="term" value="C:membrane"/>
    <property type="evidence" value="ECO:0007669"/>
    <property type="project" value="UniProtKB-SubCell"/>
</dbReference>
<comment type="pathway">
    <text evidence="3">Lipid metabolism; fatty acid beta-oxidation.</text>
</comment>
<keyword evidence="18" id="KW-1185">Reference proteome</keyword>
<keyword evidence="6" id="KW-0547">Nucleotide-binding</keyword>
<proteinExistence type="inferred from homology"/>
<dbReference type="CDD" id="cd05936">
    <property type="entry name" value="FC-FACS_FadD_like"/>
    <property type="match status" value="1"/>
</dbReference>